<gene>
    <name evidence="7" type="ORF">MMYC01_210244</name>
</gene>
<dbReference type="OrthoDB" id="3358017at2759"/>
<dbReference type="EMBL" id="LCTW02000494">
    <property type="protein sequence ID" value="KXX73321.1"/>
    <property type="molecule type" value="Genomic_DNA"/>
</dbReference>
<dbReference type="GO" id="GO:0016020">
    <property type="term" value="C:membrane"/>
    <property type="evidence" value="ECO:0007669"/>
    <property type="project" value="UniProtKB-SubCell"/>
</dbReference>
<name>A0A175VQ83_9PEZI</name>
<keyword evidence="2 5" id="KW-0812">Transmembrane</keyword>
<feature type="transmembrane region" description="Helical" evidence="5">
    <location>
        <begin position="94"/>
        <end position="114"/>
    </location>
</feature>
<evidence type="ECO:0000256" key="3">
    <source>
        <dbReference type="ARBA" id="ARBA00022989"/>
    </source>
</evidence>
<feature type="signal peptide" evidence="6">
    <location>
        <begin position="1"/>
        <end position="19"/>
    </location>
</feature>
<proteinExistence type="predicted"/>
<dbReference type="InterPro" id="IPR007568">
    <property type="entry name" value="RTA1"/>
</dbReference>
<evidence type="ECO:0000313" key="8">
    <source>
        <dbReference type="Proteomes" id="UP000078237"/>
    </source>
</evidence>
<dbReference type="PANTHER" id="PTHR31465:SF17">
    <property type="entry name" value="DOMAIN PROTEIN, PUTATIVE (AFU_ORTHOLOGUE AFUA_5G09900)-RELATED"/>
    <property type="match status" value="1"/>
</dbReference>
<dbReference type="PANTHER" id="PTHR31465">
    <property type="entry name" value="PROTEIN RTA1-RELATED"/>
    <property type="match status" value="1"/>
</dbReference>
<dbReference type="VEuPathDB" id="FungiDB:MMYC01_210244"/>
<dbReference type="AlphaFoldDB" id="A0A175VQ83"/>
<keyword evidence="3 5" id="KW-1133">Transmembrane helix</keyword>
<keyword evidence="4 5" id="KW-0472">Membrane</keyword>
<dbReference type="STRING" id="100816.A0A175VQ83"/>
<keyword evidence="6" id="KW-0732">Signal</keyword>
<comment type="caution">
    <text evidence="7">The sequence shown here is derived from an EMBL/GenBank/DDBJ whole genome shotgun (WGS) entry which is preliminary data.</text>
</comment>
<dbReference type="Pfam" id="PF04479">
    <property type="entry name" value="RTA1"/>
    <property type="match status" value="1"/>
</dbReference>
<evidence type="ECO:0000256" key="1">
    <source>
        <dbReference type="ARBA" id="ARBA00004141"/>
    </source>
</evidence>
<protein>
    <submittedName>
        <fullName evidence="7">Uncharacterized protein</fullName>
    </submittedName>
</protein>
<organism evidence="7 8">
    <name type="scientific">Madurella mycetomatis</name>
    <dbReference type="NCBI Taxonomy" id="100816"/>
    <lineage>
        <taxon>Eukaryota</taxon>
        <taxon>Fungi</taxon>
        <taxon>Dikarya</taxon>
        <taxon>Ascomycota</taxon>
        <taxon>Pezizomycotina</taxon>
        <taxon>Sordariomycetes</taxon>
        <taxon>Sordariomycetidae</taxon>
        <taxon>Sordariales</taxon>
        <taxon>Sordariales incertae sedis</taxon>
        <taxon>Madurella</taxon>
    </lineage>
</organism>
<evidence type="ECO:0000256" key="5">
    <source>
        <dbReference type="SAM" id="Phobius"/>
    </source>
</evidence>
<dbReference type="Proteomes" id="UP000078237">
    <property type="component" value="Unassembled WGS sequence"/>
</dbReference>
<evidence type="ECO:0000313" key="7">
    <source>
        <dbReference type="EMBL" id="KXX73321.1"/>
    </source>
</evidence>
<accession>A0A175VQ83</accession>
<evidence type="ECO:0000256" key="6">
    <source>
        <dbReference type="SAM" id="SignalP"/>
    </source>
</evidence>
<reference evidence="7 8" key="1">
    <citation type="journal article" date="2016" name="Genome Announc.">
        <title>Genome Sequence of Madurella mycetomatis mm55, Isolated from a Human Mycetoma Case in Sudan.</title>
        <authorList>
            <person name="Smit S."/>
            <person name="Derks M.F."/>
            <person name="Bervoets S."/>
            <person name="Fahal A."/>
            <person name="van Leeuwen W."/>
            <person name="van Belkum A."/>
            <person name="van de Sande W.W."/>
        </authorList>
    </citation>
    <scope>NUCLEOTIDE SEQUENCE [LARGE SCALE GENOMIC DNA]</scope>
    <source>
        <strain evidence="8">mm55</strain>
    </source>
</reference>
<keyword evidence="8" id="KW-1185">Reference proteome</keyword>
<evidence type="ECO:0000256" key="4">
    <source>
        <dbReference type="ARBA" id="ARBA00023136"/>
    </source>
</evidence>
<evidence type="ECO:0000256" key="2">
    <source>
        <dbReference type="ARBA" id="ARBA00022692"/>
    </source>
</evidence>
<feature type="chain" id="PRO_5008043179" evidence="6">
    <location>
        <begin position="20"/>
        <end position="150"/>
    </location>
</feature>
<comment type="subcellular location">
    <subcellularLocation>
        <location evidence="1">Membrane</location>
        <topology evidence="1">Multi-pass membrane protein</topology>
    </subcellularLocation>
</comment>
<sequence length="150" mass="16260">MLLLVAPSLLAATVYMTLGRIADALLKGVEVRSGRRPVGCDTRGCCGQCCYSCCCTCSPTKGFLIADVVAIFTQLIGTVLPASGTLEAQRLSRIIVLIGLLVQLLVLAVFITLCTRLHVRRHRDPTESTAMIADSRIAWLRHSLCSRSQQ</sequence>